<gene>
    <name evidence="1" type="ORF">BTN49_1128</name>
</gene>
<dbReference type="Proteomes" id="UP000219020">
    <property type="component" value="Unassembled WGS sequence"/>
</dbReference>
<sequence length="38" mass="4646">MTENGREFNHHARINHRSEKYLWFKQPIVIFKEMSLSA</sequence>
<dbReference type="AlphaFoldDB" id="A0A2A5T4Q0"/>
<reference evidence="2" key="1">
    <citation type="submission" date="2017-04" db="EMBL/GenBank/DDBJ databases">
        <title>Genome evolution of the luminous symbionts of deep sea anglerfish.</title>
        <authorList>
            <person name="Hendry T.A."/>
        </authorList>
    </citation>
    <scope>NUCLEOTIDE SEQUENCE [LARGE SCALE GENOMIC DNA]</scope>
</reference>
<evidence type="ECO:0000313" key="2">
    <source>
        <dbReference type="Proteomes" id="UP000219020"/>
    </source>
</evidence>
<protein>
    <submittedName>
        <fullName evidence="1">Uncharacterized protein</fullName>
    </submittedName>
</protein>
<dbReference type="EMBL" id="NBYY01000011">
    <property type="protein sequence ID" value="PCS23133.1"/>
    <property type="molecule type" value="Genomic_DNA"/>
</dbReference>
<proteinExistence type="predicted"/>
<organism evidence="1 2">
    <name type="scientific">Candidatus Enterovibrio escicola</name>
    <dbReference type="NCBI Taxonomy" id="1927127"/>
    <lineage>
        <taxon>Bacteria</taxon>
        <taxon>Pseudomonadati</taxon>
        <taxon>Pseudomonadota</taxon>
        <taxon>Gammaproteobacteria</taxon>
        <taxon>Vibrionales</taxon>
        <taxon>Vibrionaceae</taxon>
        <taxon>Enterovibrio</taxon>
    </lineage>
</organism>
<comment type="caution">
    <text evidence="1">The sequence shown here is derived from an EMBL/GenBank/DDBJ whole genome shotgun (WGS) entry which is preliminary data.</text>
</comment>
<name>A0A2A5T4Q0_9GAMM</name>
<accession>A0A2A5T4Q0</accession>
<evidence type="ECO:0000313" key="1">
    <source>
        <dbReference type="EMBL" id="PCS23133.1"/>
    </source>
</evidence>
<keyword evidence="2" id="KW-1185">Reference proteome</keyword>